<reference evidence="1" key="1">
    <citation type="submission" date="2023-08" db="EMBL/GenBank/DDBJ databases">
        <authorList>
            <person name="Messyasz A."/>
            <person name="Mannisto M.K."/>
            <person name="Kerkhof L.J."/>
            <person name="Haggblom M."/>
        </authorList>
    </citation>
    <scope>NUCLEOTIDE SEQUENCE</scope>
    <source>
        <strain evidence="1">X5P6</strain>
    </source>
</reference>
<dbReference type="EMBL" id="CP132942">
    <property type="protein sequence ID" value="XCB35286.1"/>
    <property type="molecule type" value="Genomic_DNA"/>
</dbReference>
<dbReference type="RefSeq" id="WP_353067186.1">
    <property type="nucleotide sequence ID" value="NZ_CP132942.1"/>
</dbReference>
<gene>
    <name evidence="1" type="ORF">RBB77_10425</name>
</gene>
<protein>
    <submittedName>
        <fullName evidence="1">Fibronectin type III domain-containing protein</fullName>
    </submittedName>
</protein>
<dbReference type="InterPro" id="IPR003961">
    <property type="entry name" value="FN3_dom"/>
</dbReference>
<accession>A0AAU7ZWI0</accession>
<proteinExistence type="predicted"/>
<dbReference type="KEGG" id="tpsc:RBB77_10425"/>
<dbReference type="InterPro" id="IPR036116">
    <property type="entry name" value="FN3_sf"/>
</dbReference>
<evidence type="ECO:0000313" key="1">
    <source>
        <dbReference type="EMBL" id="XCB35286.1"/>
    </source>
</evidence>
<dbReference type="InterPro" id="IPR013783">
    <property type="entry name" value="Ig-like_fold"/>
</dbReference>
<sequence>MSTKFQINLDISSTAVLTDALGIIRKFETDSKFDPWGIFIDARGQRDPAVVHAAVTGCLAPHNKPATPTNLSLTSGPNVAQINPDGTVNNLIVVEWDSPKDKLSVGVDVQYQLCGTTYWISVARTSPYQNLQWIGNTVPGKSYDVRIRSARADGSTSSWLTFHNYTVSGVQKSAGGK</sequence>
<dbReference type="AlphaFoldDB" id="A0AAU7ZWI0"/>
<dbReference type="Gene3D" id="2.60.40.10">
    <property type="entry name" value="Immunoglobulins"/>
    <property type="match status" value="1"/>
</dbReference>
<dbReference type="SUPFAM" id="SSF49265">
    <property type="entry name" value="Fibronectin type III"/>
    <property type="match status" value="1"/>
</dbReference>
<reference evidence="1" key="2">
    <citation type="journal article" date="2024" name="Environ. Microbiol.">
        <title>Genome analysis and description of Tunturibacter gen. nov. expands the diversity of Terriglobia in tundra soils.</title>
        <authorList>
            <person name="Messyasz A."/>
            <person name="Mannisto M.K."/>
            <person name="Kerkhof L.J."/>
            <person name="Haggblom M.M."/>
        </authorList>
    </citation>
    <scope>NUCLEOTIDE SEQUENCE</scope>
    <source>
        <strain evidence="1">X5P6</strain>
    </source>
</reference>
<name>A0AAU7ZWI0_9BACT</name>
<dbReference type="CDD" id="cd00063">
    <property type="entry name" value="FN3"/>
    <property type="match status" value="1"/>
</dbReference>
<organism evidence="1">
    <name type="scientific">Tunturiibacter psychrotolerans</name>
    <dbReference type="NCBI Taxonomy" id="3069686"/>
    <lineage>
        <taxon>Bacteria</taxon>
        <taxon>Pseudomonadati</taxon>
        <taxon>Acidobacteriota</taxon>
        <taxon>Terriglobia</taxon>
        <taxon>Terriglobales</taxon>
        <taxon>Acidobacteriaceae</taxon>
        <taxon>Tunturiibacter</taxon>
    </lineage>
</organism>